<dbReference type="SUPFAM" id="SSF53335">
    <property type="entry name" value="S-adenosyl-L-methionine-dependent methyltransferases"/>
    <property type="match status" value="1"/>
</dbReference>
<dbReference type="PANTHER" id="PTHR13393">
    <property type="entry name" value="SAM-DEPENDENT METHYLTRANSFERASE"/>
    <property type="match status" value="1"/>
</dbReference>
<accession>A0A0F4PS11</accession>
<evidence type="ECO:0000256" key="1">
    <source>
        <dbReference type="ARBA" id="ARBA00022490"/>
    </source>
</evidence>
<dbReference type="PATRIC" id="fig|151081.8.peg.1378"/>
<dbReference type="GO" id="GO:0005737">
    <property type="term" value="C:cytoplasm"/>
    <property type="evidence" value="ECO:0007669"/>
    <property type="project" value="UniProtKB-SubCell"/>
</dbReference>
<comment type="function">
    <text evidence="6">Specifically methylates the adenine in position 1618 of 23S rRNA.</text>
</comment>
<evidence type="ECO:0000256" key="5">
    <source>
        <dbReference type="ARBA" id="ARBA00022691"/>
    </source>
</evidence>
<dbReference type="PANTHER" id="PTHR13393:SF0">
    <property type="entry name" value="RNA N6-ADENOSINE-METHYLTRANSFERASE METTL16"/>
    <property type="match status" value="1"/>
</dbReference>
<keyword evidence="4 6" id="KW-0808">Transferase</keyword>
<keyword evidence="2 6" id="KW-0698">rRNA processing</keyword>
<dbReference type="eggNOG" id="COG3129">
    <property type="taxonomic scope" value="Bacteria"/>
</dbReference>
<comment type="catalytic activity">
    <reaction evidence="6">
        <text>adenosine(1618) in 23S rRNA + S-adenosyl-L-methionine = N(6)-methyladenosine(1618) in 23S rRNA + S-adenosyl-L-homocysteine + H(+)</text>
        <dbReference type="Rhea" id="RHEA:16497"/>
        <dbReference type="Rhea" id="RHEA-COMP:10229"/>
        <dbReference type="Rhea" id="RHEA-COMP:10231"/>
        <dbReference type="ChEBI" id="CHEBI:15378"/>
        <dbReference type="ChEBI" id="CHEBI:57856"/>
        <dbReference type="ChEBI" id="CHEBI:59789"/>
        <dbReference type="ChEBI" id="CHEBI:74411"/>
        <dbReference type="ChEBI" id="CHEBI:74449"/>
        <dbReference type="EC" id="2.1.1.181"/>
    </reaction>
</comment>
<dbReference type="InterPro" id="IPR029063">
    <property type="entry name" value="SAM-dependent_MTases_sf"/>
</dbReference>
<dbReference type="Gene3D" id="3.40.50.150">
    <property type="entry name" value="Vaccinia Virus protein VP39"/>
    <property type="match status" value="1"/>
</dbReference>
<evidence type="ECO:0000256" key="2">
    <source>
        <dbReference type="ARBA" id="ARBA00022552"/>
    </source>
</evidence>
<dbReference type="Pfam" id="PF05971">
    <property type="entry name" value="Methyltransf_10"/>
    <property type="match status" value="1"/>
</dbReference>
<evidence type="ECO:0000256" key="4">
    <source>
        <dbReference type="ARBA" id="ARBA00022679"/>
    </source>
</evidence>
<dbReference type="GO" id="GO:0070475">
    <property type="term" value="P:rRNA base methylation"/>
    <property type="evidence" value="ECO:0007669"/>
    <property type="project" value="TreeGrafter"/>
</dbReference>
<evidence type="ECO:0000313" key="7">
    <source>
        <dbReference type="EMBL" id="KJZ02274.1"/>
    </source>
</evidence>
<dbReference type="EC" id="2.1.1.181" evidence="6"/>
<gene>
    <name evidence="6" type="primary">rlmF</name>
    <name evidence="7" type="ORF">TW72_00995</name>
</gene>
<evidence type="ECO:0000256" key="3">
    <source>
        <dbReference type="ARBA" id="ARBA00022603"/>
    </source>
</evidence>
<dbReference type="CDD" id="cd02440">
    <property type="entry name" value="AdoMet_MTases"/>
    <property type="match status" value="1"/>
</dbReference>
<keyword evidence="5 6" id="KW-0949">S-adenosyl-L-methionine</keyword>
<keyword evidence="3 6" id="KW-0489">Methyltransferase</keyword>
<evidence type="ECO:0000256" key="6">
    <source>
        <dbReference type="HAMAP-Rule" id="MF_01848"/>
    </source>
</evidence>
<dbReference type="AlphaFoldDB" id="A0A0F4PS11"/>
<sequence length="302" mass="33951">MHPKNRHANGYDFDALCRSLPSLENHIITRRDGQPSIDFSDPNALKTLNQALLKHHYHIDIWDLPSGFLCPPVPGRADYVHHLHDLLANDSGLDVALHKVRVLDVGTGASLIYPILGHKLFNWQFVASDIDPQSVKLAKQLAQLNQLPIKVQQQKRPSSYFNGIVKAQDTLVATLCNPPFHDSEQSAQAGSERKWRNLKGQAKGAHLNFGGRANELWCQGGELGFVRDMILESSHYAEQVLWFSSLISKKDNLRALKNTLRKAGAINIEVVNMAQGQKVSRFLAWSFMPQSERQARLEQLLC</sequence>
<proteinExistence type="inferred from homology"/>
<dbReference type="Proteomes" id="UP000033664">
    <property type="component" value="Unassembled WGS sequence"/>
</dbReference>
<comment type="caution">
    <text evidence="7">The sequence shown here is derived from an EMBL/GenBank/DDBJ whole genome shotgun (WGS) entry which is preliminary data.</text>
</comment>
<keyword evidence="8" id="KW-1185">Reference proteome</keyword>
<dbReference type="InterPro" id="IPR010286">
    <property type="entry name" value="METTL16/RlmF"/>
</dbReference>
<dbReference type="InterPro" id="IPR016909">
    <property type="entry name" value="rRNA_lsu_MeTfrase_F"/>
</dbReference>
<reference evidence="7 8" key="1">
    <citation type="journal article" date="2015" name="BMC Genomics">
        <title>Genome mining reveals unlocked bioactive potential of marine Gram-negative bacteria.</title>
        <authorList>
            <person name="Machado H."/>
            <person name="Sonnenschein E.C."/>
            <person name="Melchiorsen J."/>
            <person name="Gram L."/>
        </authorList>
    </citation>
    <scope>NUCLEOTIDE SEQUENCE [LARGE SCALE GENOMIC DNA]</scope>
    <source>
        <strain evidence="7 8">S3137</strain>
    </source>
</reference>
<dbReference type="GO" id="GO:0052907">
    <property type="term" value="F:23S rRNA (adenine(1618)-N(6))-methyltransferase activity"/>
    <property type="evidence" value="ECO:0007669"/>
    <property type="project" value="UniProtKB-EC"/>
</dbReference>
<comment type="similarity">
    <text evidence="6">Belongs to the methyltransferase superfamily. METTL16/RlmF family.</text>
</comment>
<evidence type="ECO:0000313" key="8">
    <source>
        <dbReference type="Proteomes" id="UP000033664"/>
    </source>
</evidence>
<dbReference type="HAMAP" id="MF_01848">
    <property type="entry name" value="23SrRNA_methyltr_F"/>
    <property type="match status" value="1"/>
</dbReference>
<organism evidence="7 8">
    <name type="scientific">Pseudoalteromonas ruthenica</name>
    <dbReference type="NCBI Taxonomy" id="151081"/>
    <lineage>
        <taxon>Bacteria</taxon>
        <taxon>Pseudomonadati</taxon>
        <taxon>Pseudomonadota</taxon>
        <taxon>Gammaproteobacteria</taxon>
        <taxon>Alteromonadales</taxon>
        <taxon>Pseudoalteromonadaceae</taxon>
        <taxon>Pseudoalteromonas</taxon>
    </lineage>
</organism>
<dbReference type="GeneID" id="58227061"/>
<comment type="subcellular location">
    <subcellularLocation>
        <location evidence="6">Cytoplasm</location>
    </subcellularLocation>
</comment>
<dbReference type="OrthoDB" id="1115728at2"/>
<dbReference type="RefSeq" id="WP_045979005.1">
    <property type="nucleotide sequence ID" value="NZ_JXXY01000005.1"/>
</dbReference>
<dbReference type="NCBIfam" id="NF008725">
    <property type="entry name" value="PRK11727.1"/>
    <property type="match status" value="1"/>
</dbReference>
<dbReference type="EMBL" id="JXXZ01000001">
    <property type="protein sequence ID" value="KJZ02274.1"/>
    <property type="molecule type" value="Genomic_DNA"/>
</dbReference>
<protein>
    <recommendedName>
        <fullName evidence="6">Ribosomal RNA large subunit methyltransferase F</fullName>
        <ecNumber evidence="6">2.1.1.181</ecNumber>
    </recommendedName>
    <alternativeName>
        <fullName evidence="6">23S rRNA mA1618 methyltransferase</fullName>
    </alternativeName>
    <alternativeName>
        <fullName evidence="6">rRNA adenine N-6-methyltransferase</fullName>
    </alternativeName>
</protein>
<dbReference type="PIRSF" id="PIRSF029038">
    <property type="entry name" value="Mtase_YbiN_prd"/>
    <property type="match status" value="1"/>
</dbReference>
<name>A0A0F4PS11_9GAMM</name>
<keyword evidence="1 6" id="KW-0963">Cytoplasm</keyword>